<dbReference type="EMBL" id="JAOWLA010000007">
    <property type="protein sequence ID" value="MCV2864837.1"/>
    <property type="molecule type" value="Genomic_DNA"/>
</dbReference>
<evidence type="ECO:0000259" key="1">
    <source>
        <dbReference type="Pfam" id="PF04471"/>
    </source>
</evidence>
<name>A0ABT2Z158_9RHOB</name>
<sequence>MSYATTPSGDVSIGIQTKLYSSPASNKAVQEAHAGKIHYGLDKAAVLSSAGFTASATDLAKSTGVILLSQYDIPMSKKIPLGEPDHPLAGWK</sequence>
<keyword evidence="2" id="KW-0540">Nuclease</keyword>
<evidence type="ECO:0000313" key="3">
    <source>
        <dbReference type="Proteomes" id="UP001652503"/>
    </source>
</evidence>
<dbReference type="RefSeq" id="WP_263721359.1">
    <property type="nucleotide sequence ID" value="NZ_JAOWLA010000007.1"/>
</dbReference>
<keyword evidence="3" id="KW-1185">Reference proteome</keyword>
<feature type="domain" description="Restriction endonuclease type IV Mrr" evidence="1">
    <location>
        <begin position="7"/>
        <end position="71"/>
    </location>
</feature>
<comment type="caution">
    <text evidence="2">The sequence shown here is derived from an EMBL/GenBank/DDBJ whole genome shotgun (WGS) entry which is preliminary data.</text>
</comment>
<dbReference type="InterPro" id="IPR007560">
    <property type="entry name" value="Restrct_endonuc_IV_Mrr"/>
</dbReference>
<gene>
    <name evidence="2" type="ORF">OE647_08825</name>
</gene>
<organism evidence="2 3">
    <name type="scientific">Albidovulum sediminicola</name>
    <dbReference type="NCBI Taxonomy" id="2984331"/>
    <lineage>
        <taxon>Bacteria</taxon>
        <taxon>Pseudomonadati</taxon>
        <taxon>Pseudomonadota</taxon>
        <taxon>Alphaproteobacteria</taxon>
        <taxon>Rhodobacterales</taxon>
        <taxon>Paracoccaceae</taxon>
        <taxon>Albidovulum</taxon>
    </lineage>
</organism>
<keyword evidence="2" id="KW-0378">Hydrolase</keyword>
<keyword evidence="2" id="KW-0255">Endonuclease</keyword>
<dbReference type="GO" id="GO:0004519">
    <property type="term" value="F:endonuclease activity"/>
    <property type="evidence" value="ECO:0007669"/>
    <property type="project" value="UniProtKB-KW"/>
</dbReference>
<dbReference type="SUPFAM" id="SSF52980">
    <property type="entry name" value="Restriction endonuclease-like"/>
    <property type="match status" value="1"/>
</dbReference>
<accession>A0ABT2Z158</accession>
<dbReference type="InterPro" id="IPR011335">
    <property type="entry name" value="Restrct_endonuc-II-like"/>
</dbReference>
<evidence type="ECO:0000313" key="2">
    <source>
        <dbReference type="EMBL" id="MCV2864837.1"/>
    </source>
</evidence>
<protein>
    <submittedName>
        <fullName evidence="2">Restriction endonuclease</fullName>
    </submittedName>
</protein>
<proteinExistence type="predicted"/>
<reference evidence="2 3" key="1">
    <citation type="submission" date="2022-10" db="EMBL/GenBank/DDBJ databases">
        <title>Defluviimonas sp. nov., isolated from ocean surface water.</title>
        <authorList>
            <person name="He W."/>
            <person name="Wang L."/>
            <person name="Zhang D.-F."/>
        </authorList>
    </citation>
    <scope>NUCLEOTIDE SEQUENCE [LARGE SCALE GENOMIC DNA]</scope>
    <source>
        <strain evidence="2 3">WL0075</strain>
    </source>
</reference>
<dbReference type="Proteomes" id="UP001652503">
    <property type="component" value="Unassembled WGS sequence"/>
</dbReference>
<dbReference type="Pfam" id="PF04471">
    <property type="entry name" value="Mrr_cat"/>
    <property type="match status" value="1"/>
</dbReference>